<comment type="caution">
    <text evidence="1">The sequence shown here is derived from an EMBL/GenBank/DDBJ whole genome shotgun (WGS) entry which is preliminary data.</text>
</comment>
<proteinExistence type="predicted"/>
<accession>A0ABN9AV47</accession>
<dbReference type="Proteomes" id="UP001162483">
    <property type="component" value="Unassembled WGS sequence"/>
</dbReference>
<evidence type="ECO:0000313" key="1">
    <source>
        <dbReference type="EMBL" id="CAI9539904.1"/>
    </source>
</evidence>
<keyword evidence="2" id="KW-1185">Reference proteome</keyword>
<reference evidence="1" key="1">
    <citation type="submission" date="2023-05" db="EMBL/GenBank/DDBJ databases">
        <authorList>
            <person name="Stuckert A."/>
        </authorList>
    </citation>
    <scope>NUCLEOTIDE SEQUENCE</scope>
</reference>
<organism evidence="1 2">
    <name type="scientific">Staurois parvus</name>
    <dbReference type="NCBI Taxonomy" id="386267"/>
    <lineage>
        <taxon>Eukaryota</taxon>
        <taxon>Metazoa</taxon>
        <taxon>Chordata</taxon>
        <taxon>Craniata</taxon>
        <taxon>Vertebrata</taxon>
        <taxon>Euteleostomi</taxon>
        <taxon>Amphibia</taxon>
        <taxon>Batrachia</taxon>
        <taxon>Anura</taxon>
        <taxon>Neobatrachia</taxon>
        <taxon>Ranoidea</taxon>
        <taxon>Ranidae</taxon>
        <taxon>Staurois</taxon>
    </lineage>
</organism>
<dbReference type="EMBL" id="CATNWA010001346">
    <property type="protein sequence ID" value="CAI9539904.1"/>
    <property type="molecule type" value="Genomic_DNA"/>
</dbReference>
<protein>
    <submittedName>
        <fullName evidence="1">Uncharacterized protein</fullName>
    </submittedName>
</protein>
<evidence type="ECO:0000313" key="2">
    <source>
        <dbReference type="Proteomes" id="UP001162483"/>
    </source>
</evidence>
<gene>
    <name evidence="1" type="ORF">SPARVUS_LOCUS1661794</name>
</gene>
<sequence>MASLCSVNPLVCDKLILRCKGLYHIQNTDMASLRCKFLCVRYVIPLLSM</sequence>
<name>A0ABN9AV47_9NEOB</name>